<organism evidence="1 2">
    <name type="scientific">Enterococcus phage ECP3</name>
    <dbReference type="NCBI Taxonomy" id="1498168"/>
    <lineage>
        <taxon>Viruses</taxon>
        <taxon>Duplodnaviria</taxon>
        <taxon>Heunggongvirae</taxon>
        <taxon>Uroviricota</taxon>
        <taxon>Caudoviricetes</taxon>
        <taxon>Herelleviridae</taxon>
        <taxon>Brockvirinae</taxon>
        <taxon>Kochikohdavirus</taxon>
        <taxon>Kochikohdavirus ECP3</taxon>
    </lineage>
</organism>
<dbReference type="Proteomes" id="UP000030157">
    <property type="component" value="Segment"/>
</dbReference>
<keyword evidence="2" id="KW-1185">Reference proteome</keyword>
<accession>A0A096XTD9</accession>
<reference evidence="1" key="1">
    <citation type="submission" date="2014-05" db="EMBL/GenBank/DDBJ databases">
        <title>Complete genome sequence of Enterococcus faecalis bacteriophage ECP3.</title>
        <authorList>
            <person name="Kang H.-Y."/>
            <person name="Kim S."/>
            <person name="Kim J."/>
        </authorList>
    </citation>
    <scope>NUCLEOTIDE SEQUENCE [LARGE SCALE GENOMIC DNA]</scope>
    <source>
        <strain evidence="1">ECP3</strain>
    </source>
</reference>
<protein>
    <submittedName>
        <fullName evidence="1">Uncharacterized protein</fullName>
    </submittedName>
</protein>
<dbReference type="RefSeq" id="YP_009147222.1">
    <property type="nucleotide sequence ID" value="NC_027335.2"/>
</dbReference>
<proteinExistence type="predicted"/>
<evidence type="ECO:0000313" key="2">
    <source>
        <dbReference type="Proteomes" id="UP000030157"/>
    </source>
</evidence>
<name>A0A096XTD9_9CAUD</name>
<evidence type="ECO:0000313" key="1">
    <source>
        <dbReference type="EMBL" id="AII28581.1"/>
    </source>
</evidence>
<dbReference type="GeneID" id="24628270"/>
<dbReference type="EMBL" id="KJ801817">
    <property type="protein sequence ID" value="AII28581.1"/>
    <property type="molecule type" value="Genomic_DNA"/>
</dbReference>
<sequence>MKETEKKYSREYKGLEFEIIITYYPEQDMYFVIVVNGQHRTLIKVTGEEWEMSPHAKEAVIEKALDTCYTYIENQEAQKN</sequence>